<proteinExistence type="predicted"/>
<sequence>MDTPPKLCTLEFERKMASNVVNFLSGRILDPTTTTTTMAVAATTVTDTLALT</sequence>
<comment type="caution">
    <text evidence="1">The sequence shown here is derived from an EMBL/GenBank/DDBJ whole genome shotgun (WGS) entry which is preliminary data.</text>
</comment>
<evidence type="ECO:0000313" key="1">
    <source>
        <dbReference type="EMBL" id="KAK9167230.1"/>
    </source>
</evidence>
<dbReference type="Proteomes" id="UP001419268">
    <property type="component" value="Unassembled WGS sequence"/>
</dbReference>
<dbReference type="EMBL" id="JBBNAG010000001">
    <property type="protein sequence ID" value="KAK9167230.1"/>
    <property type="molecule type" value="Genomic_DNA"/>
</dbReference>
<protein>
    <submittedName>
        <fullName evidence="1">Uncharacterized protein</fullName>
    </submittedName>
</protein>
<name>A0AAP0Q4M1_9MAGN</name>
<accession>A0AAP0Q4M1</accession>
<organism evidence="1 2">
    <name type="scientific">Stephania cephalantha</name>
    <dbReference type="NCBI Taxonomy" id="152367"/>
    <lineage>
        <taxon>Eukaryota</taxon>
        <taxon>Viridiplantae</taxon>
        <taxon>Streptophyta</taxon>
        <taxon>Embryophyta</taxon>
        <taxon>Tracheophyta</taxon>
        <taxon>Spermatophyta</taxon>
        <taxon>Magnoliopsida</taxon>
        <taxon>Ranunculales</taxon>
        <taxon>Menispermaceae</taxon>
        <taxon>Menispermoideae</taxon>
        <taxon>Cissampelideae</taxon>
        <taxon>Stephania</taxon>
    </lineage>
</organism>
<dbReference type="AlphaFoldDB" id="A0AAP0Q4M1"/>
<evidence type="ECO:0000313" key="2">
    <source>
        <dbReference type="Proteomes" id="UP001419268"/>
    </source>
</evidence>
<reference evidence="1 2" key="1">
    <citation type="submission" date="2024-01" db="EMBL/GenBank/DDBJ databases">
        <title>Genome assemblies of Stephania.</title>
        <authorList>
            <person name="Yang L."/>
        </authorList>
    </citation>
    <scope>NUCLEOTIDE SEQUENCE [LARGE SCALE GENOMIC DNA]</scope>
    <source>
        <strain evidence="1">JXDWG</strain>
        <tissue evidence="1">Leaf</tissue>
    </source>
</reference>
<keyword evidence="2" id="KW-1185">Reference proteome</keyword>
<gene>
    <name evidence="1" type="ORF">Scep_002421</name>
</gene>